<feature type="compositionally biased region" description="Basic residues" evidence="4">
    <location>
        <begin position="100"/>
        <end position="109"/>
    </location>
</feature>
<keyword evidence="7" id="KW-1185">Reference proteome</keyword>
<dbReference type="InterPro" id="IPR000748">
    <property type="entry name" value="PsdUridine_synth_RsuA/RluB/E/F"/>
</dbReference>
<keyword evidence="2 3" id="KW-0413">Isomerase</keyword>
<dbReference type="EC" id="5.4.99.-" evidence="3"/>
<dbReference type="Proteomes" id="UP000009881">
    <property type="component" value="Unassembled WGS sequence"/>
</dbReference>
<dbReference type="EMBL" id="ANHY01000004">
    <property type="protein sequence ID" value="EKV32064.1"/>
    <property type="molecule type" value="Genomic_DNA"/>
</dbReference>
<dbReference type="PANTHER" id="PTHR47683">
    <property type="entry name" value="PSEUDOURIDINE SYNTHASE FAMILY PROTEIN-RELATED"/>
    <property type="match status" value="1"/>
</dbReference>
<dbReference type="PATRIC" id="fig|1238182.3.peg.876"/>
<dbReference type="RefSeq" id="WP_009539325.1">
    <property type="nucleotide sequence ID" value="NZ_ANHY01000004.1"/>
</dbReference>
<dbReference type="PROSITE" id="PS01149">
    <property type="entry name" value="PSI_RSU"/>
    <property type="match status" value="1"/>
</dbReference>
<evidence type="ECO:0000256" key="4">
    <source>
        <dbReference type="SAM" id="MobiDB-lite"/>
    </source>
</evidence>
<sequence>MPSIQRHRAAAGQGRGQRDTLRRAKADKPGKAQAAAPDAAAPKAKAAPSPRKAEPARPTAPTDRPKAVKPEALGKAPRKPRVVRAAPELEREDKAPGRKAGAKGRRPARHGLSGPPRPAEPPKEAGKPPAVSETPRRKPTEAPRYIAFHKPYGVLSQFTAESGHRALAEFDLPPGVYAAGRLDMDSEGLLLLSNDGTFINRLLSPRHGHERSYLVQVEGEPDAAALQALREGVRVRDYVTRPARVETLDAAPDLPPRDPPIRERRHIPTTWLKITLTEGRNRQVRRMTAAVGHPTLRLVRVSIGSLDLGDLPRGRWREVKRKDVLPRG</sequence>
<evidence type="ECO:0000256" key="3">
    <source>
        <dbReference type="RuleBase" id="RU003887"/>
    </source>
</evidence>
<evidence type="ECO:0000313" key="7">
    <source>
        <dbReference type="Proteomes" id="UP000009881"/>
    </source>
</evidence>
<feature type="region of interest" description="Disordered" evidence="4">
    <location>
        <begin position="1"/>
        <end position="143"/>
    </location>
</feature>
<gene>
    <name evidence="6" type="ORF">C882_3128</name>
</gene>
<evidence type="ECO:0000256" key="1">
    <source>
        <dbReference type="ARBA" id="ARBA00008348"/>
    </source>
</evidence>
<comment type="similarity">
    <text evidence="1 3">Belongs to the pseudouridine synthase RsuA family.</text>
</comment>
<evidence type="ECO:0000313" key="6">
    <source>
        <dbReference type="EMBL" id="EKV32064.1"/>
    </source>
</evidence>
<dbReference type="InterPro" id="IPR006145">
    <property type="entry name" value="PsdUridine_synth_RsuA/RluA"/>
</dbReference>
<dbReference type="PANTHER" id="PTHR47683:SF2">
    <property type="entry name" value="RNA-BINDING S4 DOMAIN-CONTAINING PROTEIN"/>
    <property type="match status" value="1"/>
</dbReference>
<dbReference type="GO" id="GO:0001522">
    <property type="term" value="P:pseudouridine synthesis"/>
    <property type="evidence" value="ECO:0007669"/>
    <property type="project" value="InterPro"/>
</dbReference>
<dbReference type="Pfam" id="PF00849">
    <property type="entry name" value="PseudoU_synth_2"/>
    <property type="match status" value="1"/>
</dbReference>
<dbReference type="AlphaFoldDB" id="K9H4Q9"/>
<dbReference type="GO" id="GO:0006364">
    <property type="term" value="P:rRNA processing"/>
    <property type="evidence" value="ECO:0007669"/>
    <property type="project" value="UniProtKB-ARBA"/>
</dbReference>
<feature type="compositionally biased region" description="Basic and acidic residues" evidence="4">
    <location>
        <begin position="87"/>
        <end position="96"/>
    </location>
</feature>
<evidence type="ECO:0000256" key="2">
    <source>
        <dbReference type="ARBA" id="ARBA00023235"/>
    </source>
</evidence>
<feature type="compositionally biased region" description="Basic and acidic residues" evidence="4">
    <location>
        <begin position="16"/>
        <end position="30"/>
    </location>
</feature>
<proteinExistence type="inferred from homology"/>
<reference evidence="6 7" key="1">
    <citation type="journal article" date="2013" name="Genome Announc.">
        <title>Draft Genome Sequence of an Alphaproteobacterium, Caenispirillum salinarum AK4(T), Isolated from a Solar Saltern.</title>
        <authorList>
            <person name="Khatri I."/>
            <person name="Singh A."/>
            <person name="Korpole S."/>
            <person name="Pinnaka A.K."/>
            <person name="Subramanian S."/>
        </authorList>
    </citation>
    <scope>NUCLEOTIDE SEQUENCE [LARGE SCALE GENOMIC DNA]</scope>
    <source>
        <strain evidence="6 7">AK4</strain>
    </source>
</reference>
<dbReference type="GO" id="GO:0003723">
    <property type="term" value="F:RNA binding"/>
    <property type="evidence" value="ECO:0007669"/>
    <property type="project" value="InterPro"/>
</dbReference>
<dbReference type="InterPro" id="IPR042092">
    <property type="entry name" value="PsdUridine_s_RsuA/RluB/E/F_cat"/>
</dbReference>
<dbReference type="eggNOG" id="COG1187">
    <property type="taxonomic scope" value="Bacteria"/>
</dbReference>
<dbReference type="SUPFAM" id="SSF55120">
    <property type="entry name" value="Pseudouridine synthase"/>
    <property type="match status" value="1"/>
</dbReference>
<dbReference type="GO" id="GO:0009982">
    <property type="term" value="F:pseudouridine synthase activity"/>
    <property type="evidence" value="ECO:0007669"/>
    <property type="project" value="InterPro"/>
</dbReference>
<dbReference type="InterPro" id="IPR050343">
    <property type="entry name" value="RsuA_PseudoU_synthase"/>
</dbReference>
<evidence type="ECO:0000259" key="5">
    <source>
        <dbReference type="Pfam" id="PF00849"/>
    </source>
</evidence>
<organism evidence="6 7">
    <name type="scientific">Caenispirillum salinarum AK4</name>
    <dbReference type="NCBI Taxonomy" id="1238182"/>
    <lineage>
        <taxon>Bacteria</taxon>
        <taxon>Pseudomonadati</taxon>
        <taxon>Pseudomonadota</taxon>
        <taxon>Alphaproteobacteria</taxon>
        <taxon>Rhodospirillales</taxon>
        <taxon>Novispirillaceae</taxon>
        <taxon>Caenispirillum</taxon>
    </lineage>
</organism>
<feature type="domain" description="Pseudouridine synthase RsuA/RluA-like" evidence="5">
    <location>
        <begin position="145"/>
        <end position="290"/>
    </location>
</feature>
<dbReference type="GO" id="GO:0140098">
    <property type="term" value="F:catalytic activity, acting on RNA"/>
    <property type="evidence" value="ECO:0007669"/>
    <property type="project" value="UniProtKB-ARBA"/>
</dbReference>
<dbReference type="Gene3D" id="3.30.70.580">
    <property type="entry name" value="Pseudouridine synthase I, catalytic domain, N-terminal subdomain"/>
    <property type="match status" value="1"/>
</dbReference>
<dbReference type="Gene3D" id="3.30.70.1560">
    <property type="entry name" value="Alpha-L RNA-binding motif"/>
    <property type="match status" value="1"/>
</dbReference>
<protein>
    <recommendedName>
        <fullName evidence="3">Pseudouridine synthase</fullName>
        <ecNumber evidence="3">5.4.99.-</ecNumber>
    </recommendedName>
</protein>
<comment type="caution">
    <text evidence="6">The sequence shown here is derived from an EMBL/GenBank/DDBJ whole genome shotgun (WGS) entry which is preliminary data.</text>
</comment>
<dbReference type="STRING" id="1238182.C882_3128"/>
<accession>K9H4Q9</accession>
<name>K9H4Q9_9PROT</name>
<dbReference type="InterPro" id="IPR020094">
    <property type="entry name" value="TruA/RsuA/RluB/E/F_N"/>
</dbReference>
<dbReference type="InterPro" id="IPR018496">
    <property type="entry name" value="PsdUridine_synth_RsuA/RluB_CS"/>
</dbReference>
<dbReference type="NCBIfam" id="TIGR00093">
    <property type="entry name" value="pseudouridine synthase"/>
    <property type="match status" value="1"/>
</dbReference>
<feature type="compositionally biased region" description="Low complexity" evidence="4">
    <location>
        <begin position="31"/>
        <end position="50"/>
    </location>
</feature>
<dbReference type="InterPro" id="IPR020103">
    <property type="entry name" value="PsdUridine_synth_cat_dom_sf"/>
</dbReference>